<comment type="caution">
    <text evidence="2">The sequence shown here is derived from an EMBL/GenBank/DDBJ whole genome shotgun (WGS) entry which is preliminary data.</text>
</comment>
<dbReference type="EMBL" id="VSRR010093741">
    <property type="protein sequence ID" value="MPC93140.1"/>
    <property type="molecule type" value="Genomic_DNA"/>
</dbReference>
<proteinExistence type="predicted"/>
<sequence length="49" mass="5665">MQRGRKGLYRQRSNLDPQALTGRQEGLYVKGECPHAVARQRSAKKRRVL</sequence>
<feature type="region of interest" description="Disordered" evidence="1">
    <location>
        <begin position="1"/>
        <end position="20"/>
    </location>
</feature>
<protein>
    <submittedName>
        <fullName evidence="2">Uncharacterized protein</fullName>
    </submittedName>
</protein>
<gene>
    <name evidence="2" type="ORF">E2C01_088262</name>
</gene>
<dbReference type="Proteomes" id="UP000324222">
    <property type="component" value="Unassembled WGS sequence"/>
</dbReference>
<evidence type="ECO:0000313" key="3">
    <source>
        <dbReference type="Proteomes" id="UP000324222"/>
    </source>
</evidence>
<evidence type="ECO:0000313" key="2">
    <source>
        <dbReference type="EMBL" id="MPC93140.1"/>
    </source>
</evidence>
<name>A0A5B7J8R0_PORTR</name>
<accession>A0A5B7J8R0</accession>
<evidence type="ECO:0000256" key="1">
    <source>
        <dbReference type="SAM" id="MobiDB-lite"/>
    </source>
</evidence>
<dbReference type="AlphaFoldDB" id="A0A5B7J8R0"/>
<keyword evidence="3" id="KW-1185">Reference proteome</keyword>
<organism evidence="2 3">
    <name type="scientific">Portunus trituberculatus</name>
    <name type="common">Swimming crab</name>
    <name type="synonym">Neptunus trituberculatus</name>
    <dbReference type="NCBI Taxonomy" id="210409"/>
    <lineage>
        <taxon>Eukaryota</taxon>
        <taxon>Metazoa</taxon>
        <taxon>Ecdysozoa</taxon>
        <taxon>Arthropoda</taxon>
        <taxon>Crustacea</taxon>
        <taxon>Multicrustacea</taxon>
        <taxon>Malacostraca</taxon>
        <taxon>Eumalacostraca</taxon>
        <taxon>Eucarida</taxon>
        <taxon>Decapoda</taxon>
        <taxon>Pleocyemata</taxon>
        <taxon>Brachyura</taxon>
        <taxon>Eubrachyura</taxon>
        <taxon>Portunoidea</taxon>
        <taxon>Portunidae</taxon>
        <taxon>Portuninae</taxon>
        <taxon>Portunus</taxon>
    </lineage>
</organism>
<reference evidence="2 3" key="1">
    <citation type="submission" date="2019-05" db="EMBL/GenBank/DDBJ databases">
        <title>Another draft genome of Portunus trituberculatus and its Hox gene families provides insights of decapod evolution.</title>
        <authorList>
            <person name="Jeong J.-H."/>
            <person name="Song I."/>
            <person name="Kim S."/>
            <person name="Choi T."/>
            <person name="Kim D."/>
            <person name="Ryu S."/>
            <person name="Kim W."/>
        </authorList>
    </citation>
    <scope>NUCLEOTIDE SEQUENCE [LARGE SCALE GENOMIC DNA]</scope>
    <source>
        <tissue evidence="2">Muscle</tissue>
    </source>
</reference>